<evidence type="ECO:0000313" key="2">
    <source>
        <dbReference type="Proteomes" id="UP000267469"/>
    </source>
</evidence>
<sequence>MRILTLFISCLLLGCKNPAPKENVLKATMQEQTKKMEKDSITREGLEKLTLTEARGRYERPLTQETFVLGIDPLHEFRGGLLNVFSKGEINSKTIHVKEVTWEKDEEHNITVWYRQEGEIWTPVDIFEWNKDDIF</sequence>
<protein>
    <recommendedName>
        <fullName evidence="3">Lipoprotein</fullName>
    </recommendedName>
</protein>
<evidence type="ECO:0000313" key="1">
    <source>
        <dbReference type="EMBL" id="RNL83271.1"/>
    </source>
</evidence>
<dbReference type="EMBL" id="RJTM01000106">
    <property type="protein sequence ID" value="RNL83271.1"/>
    <property type="molecule type" value="Genomic_DNA"/>
</dbReference>
<dbReference type="OrthoDB" id="1163604at2"/>
<dbReference type="PROSITE" id="PS51257">
    <property type="entry name" value="PROKAR_LIPOPROTEIN"/>
    <property type="match status" value="1"/>
</dbReference>
<gene>
    <name evidence="1" type="ORF">ED312_15420</name>
</gene>
<proteinExistence type="predicted"/>
<keyword evidence="2" id="KW-1185">Reference proteome</keyword>
<comment type="caution">
    <text evidence="1">The sequence shown here is derived from an EMBL/GenBank/DDBJ whole genome shotgun (WGS) entry which is preliminary data.</text>
</comment>
<dbReference type="RefSeq" id="WP_123216917.1">
    <property type="nucleotide sequence ID" value="NZ_RJTM01000106.1"/>
</dbReference>
<accession>A0A3N0E5Z6</accession>
<organism evidence="1 2">
    <name type="scientific">Sinomicrobium pectinilyticum</name>
    <dbReference type="NCBI Taxonomy" id="1084421"/>
    <lineage>
        <taxon>Bacteria</taxon>
        <taxon>Pseudomonadati</taxon>
        <taxon>Bacteroidota</taxon>
        <taxon>Flavobacteriia</taxon>
        <taxon>Flavobacteriales</taxon>
        <taxon>Flavobacteriaceae</taxon>
        <taxon>Sinomicrobium</taxon>
    </lineage>
</organism>
<dbReference type="AlphaFoldDB" id="A0A3N0E5Z6"/>
<name>A0A3N0E5Z6_SINP1</name>
<dbReference type="Proteomes" id="UP000267469">
    <property type="component" value="Unassembled WGS sequence"/>
</dbReference>
<reference evidence="1 2" key="1">
    <citation type="submission" date="2018-10" db="EMBL/GenBank/DDBJ databases">
        <title>Sinomicrobium pectinilyticum sp. nov., a pectinase-producing bacterium isolated from alkaline and saline soil, and emended description of the genus Sinomicrobium.</title>
        <authorList>
            <person name="Cheng B."/>
            <person name="Li C."/>
            <person name="Lai Q."/>
            <person name="Du M."/>
            <person name="Shao Z."/>
            <person name="Xu P."/>
            <person name="Yang C."/>
        </authorList>
    </citation>
    <scope>NUCLEOTIDE SEQUENCE [LARGE SCALE GENOMIC DNA]</scope>
    <source>
        <strain evidence="1 2">5DNS001</strain>
    </source>
</reference>
<evidence type="ECO:0008006" key="3">
    <source>
        <dbReference type="Google" id="ProtNLM"/>
    </source>
</evidence>